<feature type="compositionally biased region" description="Low complexity" evidence="1">
    <location>
        <begin position="514"/>
        <end position="531"/>
    </location>
</feature>
<organism evidence="3 4">
    <name type="scientific">Hermanssonia centrifuga</name>
    <dbReference type="NCBI Taxonomy" id="98765"/>
    <lineage>
        <taxon>Eukaryota</taxon>
        <taxon>Fungi</taxon>
        <taxon>Dikarya</taxon>
        <taxon>Basidiomycota</taxon>
        <taxon>Agaricomycotina</taxon>
        <taxon>Agaricomycetes</taxon>
        <taxon>Polyporales</taxon>
        <taxon>Meruliaceae</taxon>
        <taxon>Hermanssonia</taxon>
    </lineage>
</organism>
<feature type="compositionally biased region" description="Polar residues" evidence="1">
    <location>
        <begin position="955"/>
        <end position="967"/>
    </location>
</feature>
<dbReference type="STRING" id="98765.A0A2R6NZR1"/>
<dbReference type="EMBL" id="MLYV02000612">
    <property type="protein sequence ID" value="PSR81626.1"/>
    <property type="molecule type" value="Genomic_DNA"/>
</dbReference>
<feature type="region of interest" description="Disordered" evidence="1">
    <location>
        <begin position="640"/>
        <end position="674"/>
    </location>
</feature>
<keyword evidence="4" id="KW-1185">Reference proteome</keyword>
<feature type="region of interest" description="Disordered" evidence="1">
    <location>
        <begin position="1154"/>
        <end position="1203"/>
    </location>
</feature>
<dbReference type="CDD" id="cd17716">
    <property type="entry name" value="BRCT_microcephalin_rpt1"/>
    <property type="match status" value="1"/>
</dbReference>
<feature type="compositionally biased region" description="Low complexity" evidence="1">
    <location>
        <begin position="582"/>
        <end position="597"/>
    </location>
</feature>
<evidence type="ECO:0000256" key="1">
    <source>
        <dbReference type="SAM" id="MobiDB-lite"/>
    </source>
</evidence>
<reference evidence="3 4" key="1">
    <citation type="submission" date="2018-02" db="EMBL/GenBank/DDBJ databases">
        <title>Genome sequence of the basidiomycete white-rot fungus Phlebia centrifuga.</title>
        <authorList>
            <person name="Granchi Z."/>
            <person name="Peng M."/>
            <person name="de Vries R.P."/>
            <person name="Hilden K."/>
            <person name="Makela M.R."/>
            <person name="Grigoriev I."/>
            <person name="Riley R."/>
        </authorList>
    </citation>
    <scope>NUCLEOTIDE SEQUENCE [LARGE SCALE GENOMIC DNA]</scope>
    <source>
        <strain evidence="3 4">FBCC195</strain>
    </source>
</reference>
<feature type="region of interest" description="Disordered" evidence="1">
    <location>
        <begin position="687"/>
        <end position="720"/>
    </location>
</feature>
<name>A0A2R6NZR1_9APHY</name>
<feature type="region of interest" description="Disordered" evidence="1">
    <location>
        <begin position="1"/>
        <end position="135"/>
    </location>
</feature>
<feature type="region of interest" description="Disordered" evidence="1">
    <location>
        <begin position="437"/>
        <end position="626"/>
    </location>
</feature>
<gene>
    <name evidence="3" type="ORF">PHLCEN_2v6308</name>
</gene>
<feature type="compositionally biased region" description="Basic and acidic residues" evidence="1">
    <location>
        <begin position="13"/>
        <end position="28"/>
    </location>
</feature>
<dbReference type="Proteomes" id="UP000186601">
    <property type="component" value="Unassembled WGS sequence"/>
</dbReference>
<feature type="region of interest" description="Disordered" evidence="1">
    <location>
        <begin position="315"/>
        <end position="343"/>
    </location>
</feature>
<feature type="compositionally biased region" description="Low complexity" evidence="1">
    <location>
        <begin position="100"/>
        <end position="124"/>
    </location>
</feature>
<feature type="compositionally biased region" description="Polar residues" evidence="1">
    <location>
        <begin position="539"/>
        <end position="554"/>
    </location>
</feature>
<dbReference type="InterPro" id="IPR001357">
    <property type="entry name" value="BRCT_dom"/>
</dbReference>
<feature type="compositionally biased region" description="Basic and acidic residues" evidence="1">
    <location>
        <begin position="490"/>
        <end position="499"/>
    </location>
</feature>
<proteinExistence type="predicted"/>
<evidence type="ECO:0000313" key="4">
    <source>
        <dbReference type="Proteomes" id="UP000186601"/>
    </source>
</evidence>
<sequence>MFRTRSQLTLPDFPHDIVGRSPLKEAKTARRSANNSEKLPAVSQHGSDLVGREGEDGAGAVARSNSKRPSPGALRERAVKRVKRLPDEEETTPLPVASGSALFLSAKPLSSSSLPSVAPELSSATPKGFTRSQSVPLEGSIPLVNLTQVPPSPWRSPSKSKHKLRIMSVPPMDPIPDGITLPETGSQGSRSGDGTEAMVGSQDEDVQMSSLPSPSHSSLITPLESGASALLLPAVQSTQSIPTSPLTPLPPTPQLFRNPAVSNGYNDVQAEIDPRTSRSKTPSTVSRIPRTYAPYMPLPVASTSSSLVTPKRGIVSRMKPKGSGGATPGSSKMPMAGSSALSADTRTPKLSALYSKFVTTPTATRAVPSTMAPKAVAHVDTAVPRARTPKPGPSQPPEGEIATTFDIPSIPVATASKLGGSDESKYDMQVPLNDVYDAATDDAPKPPALKPPALGAGAKPTAPTERRKKPVATVAEIPLGGRMTRSASLRQKENKKNFEEGGNIERNQSRPGVSTARSTTPGPSTSPSKATPSRRRAMSVSSFAQPTTSSSAKSNPPLPTRSRPPASTSAAMPYTSGGGGSRSSSAMSTSRPSSAMSIPRPSTSMSQDASQTTTDVFTSDGRTSKSSLSNLSLALQKLNMPAPSRPTSSVGFNRPNTSMSFNRETRDIMGDTDDEVEVAEKAVRTVAGKGRGTMDDSIIGTSSGSTNYSTKSKPTPLRRAATLGPSTISASSGAGDRIQSTLMLPPPVPKARPTSEVDHSKAPTSAGTKKINIHSGIVAGKPKGAFSFGNPKPRIFGVGGLGPAMPGKSRVMHRVSKQSSLPMVEGSPVKGGGGGGDVEMRDPGEMSETESESMSGTQPGSGTEKRNVADDVNPFNAEPSRVLSEETILALASLDDDDAEDGNDTGPKSPDKWRHNASRRASMASQLLSQSLSSLPQTPSNQVPASEGKGKGRAVSSSYPVTANQMTAPGALGRAVGSGSHVSGNTRRASSRAASVHPEPETSKSETPNSGGSSSQSTSLQVLKQCTIFVDVRTDVGDDAGSLFVDMLKSMGAKILTRVGQSCTHIVYKNGLMSTLTRYRLLHEPRPSVVGIAWVVECVEQRKKVDETKFLVNLEGVNIAGSNKRRRSMLPKQLSNDVAEPRSLVSPVSLVQGEHGAADRSVEMGSPPSSDDPVGNSSFDNLPPLERARRRQKQPTLNALFNR</sequence>
<feature type="region of interest" description="Disordered" evidence="1">
    <location>
        <begin position="179"/>
        <end position="221"/>
    </location>
</feature>
<feature type="compositionally biased region" description="Polar residues" evidence="1">
    <location>
        <begin position="699"/>
        <end position="713"/>
    </location>
</feature>
<protein>
    <recommendedName>
        <fullName evidence="2">BRCT domain-containing protein</fullName>
    </recommendedName>
</protein>
<dbReference type="SUPFAM" id="SSF52113">
    <property type="entry name" value="BRCT domain"/>
    <property type="match status" value="1"/>
</dbReference>
<evidence type="ECO:0000313" key="3">
    <source>
        <dbReference type="EMBL" id="PSR81626.1"/>
    </source>
</evidence>
<dbReference type="AlphaFoldDB" id="A0A2R6NZR1"/>
<feature type="region of interest" description="Disordered" evidence="1">
    <location>
        <begin position="748"/>
        <end position="768"/>
    </location>
</feature>
<feature type="compositionally biased region" description="Low complexity" evidence="1">
    <location>
        <begin position="451"/>
        <end position="463"/>
    </location>
</feature>
<dbReference type="Gene3D" id="3.40.50.10190">
    <property type="entry name" value="BRCT domain"/>
    <property type="match status" value="1"/>
</dbReference>
<feature type="compositionally biased region" description="Polar residues" evidence="1">
    <location>
        <begin position="183"/>
        <end position="192"/>
    </location>
</feature>
<accession>A0A2R6NZR1</accession>
<dbReference type="PROSITE" id="PS50172">
    <property type="entry name" value="BRCT"/>
    <property type="match status" value="1"/>
</dbReference>
<feature type="domain" description="BRCT" evidence="2">
    <location>
        <begin position="1018"/>
        <end position="1112"/>
    </location>
</feature>
<dbReference type="Pfam" id="PF00533">
    <property type="entry name" value="BRCT"/>
    <property type="match status" value="1"/>
</dbReference>
<feature type="compositionally biased region" description="Low complexity" evidence="1">
    <location>
        <begin position="1005"/>
        <end position="1018"/>
    </location>
</feature>
<comment type="caution">
    <text evidence="3">The sequence shown here is derived from an EMBL/GenBank/DDBJ whole genome shotgun (WGS) entry which is preliminary data.</text>
</comment>
<feature type="compositionally biased region" description="Polar residues" evidence="1">
    <location>
        <begin position="1194"/>
        <end position="1203"/>
    </location>
</feature>
<feature type="region of interest" description="Disordered" evidence="1">
    <location>
        <begin position="816"/>
        <end position="1018"/>
    </location>
</feature>
<feature type="compositionally biased region" description="Polar residues" evidence="1">
    <location>
        <begin position="600"/>
        <end position="621"/>
    </location>
</feature>
<feature type="compositionally biased region" description="Acidic residues" evidence="1">
    <location>
        <begin position="894"/>
        <end position="903"/>
    </location>
</feature>
<feature type="compositionally biased region" description="Low complexity" evidence="1">
    <location>
        <begin position="925"/>
        <end position="942"/>
    </location>
</feature>
<feature type="compositionally biased region" description="Low complexity" evidence="1">
    <location>
        <begin position="209"/>
        <end position="221"/>
    </location>
</feature>
<evidence type="ECO:0000259" key="2">
    <source>
        <dbReference type="PROSITE" id="PS50172"/>
    </source>
</evidence>
<feature type="compositionally biased region" description="Polar residues" evidence="1">
    <location>
        <begin position="645"/>
        <end position="662"/>
    </location>
</feature>
<dbReference type="InterPro" id="IPR036420">
    <property type="entry name" value="BRCT_dom_sf"/>
</dbReference>
<dbReference type="OrthoDB" id="2384350at2759"/>